<organism evidence="5 6">
    <name type="scientific">Ornithinibacillus hominis</name>
    <dbReference type="NCBI Taxonomy" id="2763055"/>
    <lineage>
        <taxon>Bacteria</taxon>
        <taxon>Bacillati</taxon>
        <taxon>Bacillota</taxon>
        <taxon>Bacilli</taxon>
        <taxon>Bacillales</taxon>
        <taxon>Bacillaceae</taxon>
        <taxon>Ornithinibacillus</taxon>
    </lineage>
</organism>
<dbReference type="InterPro" id="IPR011050">
    <property type="entry name" value="Pectin_lyase_fold/virulence"/>
</dbReference>
<dbReference type="EMBL" id="JACOOL010000005">
    <property type="protein sequence ID" value="MBC5636907.1"/>
    <property type="molecule type" value="Genomic_DNA"/>
</dbReference>
<feature type="transmembrane region" description="Helical" evidence="2">
    <location>
        <begin position="1798"/>
        <end position="1818"/>
    </location>
</feature>
<dbReference type="SUPFAM" id="SSF49899">
    <property type="entry name" value="Concanavalin A-like lectins/glucanases"/>
    <property type="match status" value="1"/>
</dbReference>
<feature type="domain" description="Bacterial Ig-like" evidence="3">
    <location>
        <begin position="919"/>
        <end position="992"/>
    </location>
</feature>
<dbReference type="InterPro" id="IPR058515">
    <property type="entry name" value="DUF8202"/>
</dbReference>
<dbReference type="Gene3D" id="3.30.1910.20">
    <property type="entry name" value="asparaginyl-tRNA synthetase, N-terminal domain"/>
    <property type="match status" value="1"/>
</dbReference>
<keyword evidence="1" id="KW-0175">Coiled coil</keyword>
<evidence type="ECO:0000259" key="4">
    <source>
        <dbReference type="Pfam" id="PF26628"/>
    </source>
</evidence>
<feature type="transmembrane region" description="Helical" evidence="2">
    <location>
        <begin position="12"/>
        <end position="35"/>
    </location>
</feature>
<accession>A0A923RK34</accession>
<keyword evidence="2" id="KW-0812">Transmembrane</keyword>
<evidence type="ECO:0000256" key="2">
    <source>
        <dbReference type="SAM" id="Phobius"/>
    </source>
</evidence>
<dbReference type="InterPro" id="IPR028059">
    <property type="entry name" value="SWM_rpt"/>
</dbReference>
<dbReference type="NCBIfam" id="TIGR02059">
    <property type="entry name" value="swm_rep_I"/>
    <property type="match status" value="2"/>
</dbReference>
<sequence length="1824" mass="200297">MQSYDITFRKIGIMYLIFLLVFTGIGGNIGIPVSYAAEEGTYVSSDGDDTTGDGTRENPYATLQKAFQAANDQGTIFIMDDITLMHPFPTLKVAKSVTITTAPEATNTAVIKRGAVGGTGTGTLFDLENSHLTLRNIVIDGSFGEGPSQGRIINVNANAKLTIEDGTILQNNYSEYPGSAVILNGANAVLEMTGGEITGNSHRTFGAVLINFSQTRVIMTGGKITGNNGGGVHVRNNVTGDFILSGDAVITDNTIEGLERNVFLDGPNSLTLSSNFTGKAGITATNRMTKGSTFGLANEGTFTGLENLFADNDSSLFTVYGGGNALEWNSIDKTLLQEKVDEINGEDLNELNYTTESWQALLEALNMAQEALDNGESTQEEVDQALANLEAARNNLQVRLVTPGGVGDGLTSWVDVGKSSVRDNSDRVTKLQDLAFDRTWDVVGTSAQPYNASNINFNPGLTLDSTVGYYATSRFGQNDTAREIFSVQISRNHTGFPWEFGSNHLGSQYGLNKSQIRTSFFSTSNRTVNLPDKYNLLESRVLNIRSSNEEWSLSLDGNQLASFDNNAVQWSYPNLSTYYIGAGHNSRYNGSISEVILFNRVLTSVERQQVNSYLAIKYGLTLETDYLDSNEGIMWSAAANEDYSNRITGLGRDDNGALYQKQSVSNEKDSIVTIALGDTIQNSNEENGNTIWNDKSFFLFGDDGASTEFINPIDKTDESLKRMERVYKVQKTNWQDTNSAGEDSKITLQIEKVKGADEWPLYVIVSSDDHFGAEDSFYLIEDGKVTIDTKNFGPVSYFTIAATVPQIEGGSLEQTETEGTRIALTFDHEVNLSSLDGFTITVNGEEVAINEVTFEVDPNNQKQLVLTLPDGTHVTDKEVKVLYDGKGNLKGTNSVPVDGFEQIVTDEFASSLQITKPSEIAKTSKPIIEGTASPEATISIVIKDSEGNIVEDAGGTTTVDEDGNWYFTPNIDLEDGPYTVEVTALKDGRTATKAKEFIIESVDKTALESKVEEIKNLDAADYTEESWQELDKALSKAREVLDNDEAIQEEVDIALEQLNNAYESLSKWVPELLSVEVNVQDKIELIFDKSIDLDNIDGFTVEVNGLEISITDFEINGETLTLLLDGKVEEGNSVKVIYKKEEGNLRGTNGEPVASFEKEATNNVPVNKTSLQSKVEEINTENLQDKDYTEESWQELQSKLREAQEVLENPDASQADVNEALDKLELAYNSLTKWVPELETTKANELDKIEFTFDNPIVLDNLDGFTIEVNGQHVVVTDFKVNGDKLTLLLPEAVEGGSAVRVTYDADTGNIRGTNGEPVKSFEKELTVVDKSALEAEIDLRETLNEKDYSQDSWEAYETALQNAKSVFDNPEATQAEVDAALKTLEEAYLNLSVDKSKLQAKVEGADSLVESHYSTDSWATYQEALEKAEAVLADPNATQTEVDAALKTLEEAYLNLSVDKSKLQATVEEADSLVDSHYSTDSWTAYQEALERAEAVLADPNATQTEVDTALKTLEEAYLNLSVDKSKLQAEVEEADSLVESHYSTDSWATYQEALEKAEAVLTDPNATQTEVDAALKTLEEAYLNLSVDKSKLQAKVEEADSLVEPHYSTDSWTAYQEALEKAEAVLADPNATQAEVDAELAKLTEAYYNLTVNKKGLQERVNEAKSLTPSDYSEKSWNVFEKALIEAEKVLNDSNATQDQINDAYTKLVEAYLGLTVDKQALKEQVELGDKLDASDYSKQSWAAYQKALKQAKDVLANPNATQAEVNEALDQLLNTKNNLKEITVENKLPQTSTNLYEWLLLGISLLLVGFVLIITQRRRKA</sequence>
<dbReference type="RefSeq" id="WP_186869619.1">
    <property type="nucleotide sequence ID" value="NZ_JACOOL010000005.1"/>
</dbReference>
<evidence type="ECO:0000259" key="3">
    <source>
        <dbReference type="Pfam" id="PF19077"/>
    </source>
</evidence>
<name>A0A923RK34_9BACI</name>
<dbReference type="InterPro" id="IPR013783">
    <property type="entry name" value="Ig-like_fold"/>
</dbReference>
<dbReference type="SUPFAM" id="SSF51126">
    <property type="entry name" value="Pectin lyase-like"/>
    <property type="match status" value="1"/>
</dbReference>
<feature type="coiled-coil region" evidence="1">
    <location>
        <begin position="368"/>
        <end position="399"/>
    </location>
</feature>
<dbReference type="Gene3D" id="1.20.1270.70">
    <property type="entry name" value="Designed single chain three-helix bundle"/>
    <property type="match status" value="10"/>
</dbReference>
<evidence type="ECO:0000313" key="5">
    <source>
        <dbReference type="EMBL" id="MBC5636907.1"/>
    </source>
</evidence>
<dbReference type="InterPro" id="IPR044016">
    <property type="entry name" value="Big_13"/>
</dbReference>
<gene>
    <name evidence="5" type="ORF">H8S33_08765</name>
</gene>
<evidence type="ECO:0000256" key="1">
    <source>
        <dbReference type="SAM" id="Coils"/>
    </source>
</evidence>
<dbReference type="Pfam" id="PF07554">
    <property type="entry name" value="FIVAR"/>
    <property type="match status" value="10"/>
</dbReference>
<dbReference type="Pfam" id="PF13753">
    <property type="entry name" value="SWM_repeat"/>
    <property type="match status" value="2"/>
</dbReference>
<keyword evidence="2" id="KW-0472">Membrane</keyword>
<dbReference type="Pfam" id="PF19077">
    <property type="entry name" value="Big_13"/>
    <property type="match status" value="1"/>
</dbReference>
<protein>
    <submittedName>
        <fullName evidence="5">FIVAR domain-containing protein</fullName>
    </submittedName>
</protein>
<evidence type="ECO:0000313" key="6">
    <source>
        <dbReference type="Proteomes" id="UP000637359"/>
    </source>
</evidence>
<dbReference type="NCBIfam" id="TIGR01167">
    <property type="entry name" value="LPXTG_anchor"/>
    <property type="match status" value="1"/>
</dbReference>
<reference evidence="5" key="1">
    <citation type="submission" date="2020-08" db="EMBL/GenBank/DDBJ databases">
        <title>Genome public.</title>
        <authorList>
            <person name="Liu C."/>
            <person name="Sun Q."/>
        </authorList>
    </citation>
    <scope>NUCLEOTIDE SEQUENCE</scope>
    <source>
        <strain evidence="5">BX22</strain>
    </source>
</reference>
<dbReference type="Proteomes" id="UP000637359">
    <property type="component" value="Unassembled WGS sequence"/>
</dbReference>
<dbReference type="Pfam" id="PF26628">
    <property type="entry name" value="DUF8202"/>
    <property type="match status" value="1"/>
</dbReference>
<keyword evidence="2" id="KW-1133">Transmembrane helix</keyword>
<dbReference type="Gene3D" id="2.60.40.10">
    <property type="entry name" value="Immunoglobulins"/>
    <property type="match status" value="1"/>
</dbReference>
<keyword evidence="6" id="KW-1185">Reference proteome</keyword>
<feature type="domain" description="DUF8202" evidence="4">
    <location>
        <begin position="606"/>
        <end position="782"/>
    </location>
</feature>
<dbReference type="InterPro" id="IPR013320">
    <property type="entry name" value="ConA-like_dom_sf"/>
</dbReference>
<comment type="caution">
    <text evidence="5">The sequence shown here is derived from an EMBL/GenBank/DDBJ whole genome shotgun (WGS) entry which is preliminary data.</text>
</comment>
<proteinExistence type="predicted"/>
<dbReference type="InterPro" id="IPR011801">
    <property type="entry name" value="Swm_rep_I_cyn"/>
</dbReference>